<dbReference type="GO" id="GO:0046872">
    <property type="term" value="F:metal ion binding"/>
    <property type="evidence" value="ECO:0007669"/>
    <property type="project" value="UniProtKB-KW"/>
</dbReference>
<evidence type="ECO:0000313" key="22">
    <source>
        <dbReference type="EMBL" id="KIH78078.1"/>
    </source>
</evidence>
<feature type="chain" id="PRO_5039941505" description="Phosphatidylcholine 1-acylhydrolase" evidence="21">
    <location>
        <begin position="23"/>
        <end position="284"/>
    </location>
</feature>
<dbReference type="EC" id="3.1.1.32" evidence="6"/>
<dbReference type="GO" id="GO:0016042">
    <property type="term" value="P:lipid catabolic process"/>
    <property type="evidence" value="ECO:0007669"/>
    <property type="project" value="UniProtKB-KW"/>
</dbReference>
<evidence type="ECO:0000256" key="5">
    <source>
        <dbReference type="ARBA" id="ARBA00011702"/>
    </source>
</evidence>
<evidence type="ECO:0000256" key="1">
    <source>
        <dbReference type="ARBA" id="ARBA00000111"/>
    </source>
</evidence>
<keyword evidence="23" id="KW-1185">Reference proteome</keyword>
<dbReference type="GO" id="GO:0004623">
    <property type="term" value="F:phospholipase A2 activity"/>
    <property type="evidence" value="ECO:0007669"/>
    <property type="project" value="UniProtKB-EC"/>
</dbReference>
<comment type="subunit">
    <text evidence="5">Homodimer; dimerization is reversible, and the dimeric form is the active one.</text>
</comment>
<evidence type="ECO:0000256" key="17">
    <source>
        <dbReference type="ARBA" id="ARBA00023237"/>
    </source>
</evidence>
<dbReference type="InterPro" id="IPR036541">
    <property type="entry name" value="PLipase_A1_sf"/>
</dbReference>
<dbReference type="GO" id="GO:0008970">
    <property type="term" value="F:phospholipase A1 activity"/>
    <property type="evidence" value="ECO:0007669"/>
    <property type="project" value="UniProtKB-EC"/>
</dbReference>
<keyword evidence="15" id="KW-0443">Lipid metabolism</keyword>
<sequence length="284" mass="32750">MFKIFWMFVVLCGLLSASFALADEDLEPAQEKYLQYDDLFSLYQTHADNFSAYQPIYGLIGTNPEKSSFQISFKYRPLNPQGSWVQARPWLQRVFLAYTQTTFYDLKEASTPFEDTSYKPEIFFITENLDSRPQSMQGFFIKTGLQHESNGRGGDMSRSTNFLYVRPMTIFYSEDSGLGLMLAARAWTYVNNSRDHNPDLHRYRGYFELETKLGKDDFIVVGAKLRWASQGASVQVDATYPLHRLVSGNLDLFFHVQYVNALAENLLDYQSRTESLRLGLALVR</sequence>
<feature type="active site" description="Nucleophile" evidence="19">
    <location>
        <position position="149"/>
    </location>
</feature>
<gene>
    <name evidence="22" type="ORF">GFER_05700</name>
</gene>
<dbReference type="InterPro" id="IPR003187">
    <property type="entry name" value="PLipase_A1"/>
</dbReference>
<evidence type="ECO:0000256" key="2">
    <source>
        <dbReference type="ARBA" id="ARBA00001604"/>
    </source>
</evidence>
<organism evidence="22 23">
    <name type="scientific">Geoalkalibacter ferrihydriticus DSM 17813</name>
    <dbReference type="NCBI Taxonomy" id="1121915"/>
    <lineage>
        <taxon>Bacteria</taxon>
        <taxon>Pseudomonadati</taxon>
        <taxon>Thermodesulfobacteriota</taxon>
        <taxon>Desulfuromonadia</taxon>
        <taxon>Desulfuromonadales</taxon>
        <taxon>Geoalkalibacteraceae</taxon>
        <taxon>Geoalkalibacter</taxon>
    </lineage>
</organism>
<evidence type="ECO:0000256" key="6">
    <source>
        <dbReference type="ARBA" id="ARBA00013179"/>
    </source>
</evidence>
<comment type="catalytic activity">
    <reaction evidence="1">
        <text>a 1,2-diacyl-sn-glycero-3-phosphocholine + H2O = a 2-acyl-sn-glycero-3-phosphocholine + a fatty acid + H(+)</text>
        <dbReference type="Rhea" id="RHEA:18689"/>
        <dbReference type="ChEBI" id="CHEBI:15377"/>
        <dbReference type="ChEBI" id="CHEBI:15378"/>
        <dbReference type="ChEBI" id="CHEBI:28868"/>
        <dbReference type="ChEBI" id="CHEBI:57643"/>
        <dbReference type="ChEBI" id="CHEBI:57875"/>
        <dbReference type="EC" id="3.1.1.32"/>
    </reaction>
</comment>
<dbReference type="EC" id="3.1.1.4" evidence="7"/>
<keyword evidence="14" id="KW-0442">Lipid degradation</keyword>
<reference evidence="22 23" key="1">
    <citation type="submission" date="2014-12" db="EMBL/GenBank/DDBJ databases">
        <title>Genomes of Geoalkalibacter ferrihydriticus and Geoalkalibacter subterraneus, two haloalkaliphilic metal-reducing members of the Geobacteraceae.</title>
        <authorList>
            <person name="Badalamenti J.P."/>
            <person name="Torres C.I."/>
            <person name="Krajmalnik-Brown R."/>
            <person name="Bond D.R."/>
        </authorList>
    </citation>
    <scope>NUCLEOTIDE SEQUENCE [LARGE SCALE GENOMIC DNA]</scope>
    <source>
        <strain evidence="22 23">DSM 17813</strain>
    </source>
</reference>
<keyword evidence="10 20" id="KW-0479">Metal-binding</keyword>
<evidence type="ECO:0000256" key="11">
    <source>
        <dbReference type="ARBA" id="ARBA00022729"/>
    </source>
</evidence>
<dbReference type="PRINTS" id="PR01486">
    <property type="entry name" value="PHPHLIPASEA1"/>
</dbReference>
<evidence type="ECO:0000256" key="4">
    <source>
        <dbReference type="ARBA" id="ARBA00010525"/>
    </source>
</evidence>
<feature type="binding site" description="in dimeric form" evidence="20">
    <location>
        <position position="152"/>
    </location>
    <ligand>
        <name>Ca(2+)</name>
        <dbReference type="ChEBI" id="CHEBI:29108"/>
        <label>1</label>
    </ligand>
</feature>
<feature type="binding site" description="in dimeric form" evidence="20">
    <location>
        <position position="110"/>
    </location>
    <ligand>
        <name>Ca(2+)</name>
        <dbReference type="ChEBI" id="CHEBI:29108"/>
        <label>1</label>
    </ligand>
</feature>
<evidence type="ECO:0000313" key="23">
    <source>
        <dbReference type="Proteomes" id="UP000035068"/>
    </source>
</evidence>
<comment type="subcellular location">
    <subcellularLocation>
        <location evidence="3">Cell outer membrane</location>
        <topology evidence="3">Multi-pass membrane protein</topology>
    </subcellularLocation>
</comment>
<evidence type="ECO:0000256" key="3">
    <source>
        <dbReference type="ARBA" id="ARBA00004571"/>
    </source>
</evidence>
<evidence type="ECO:0000256" key="10">
    <source>
        <dbReference type="ARBA" id="ARBA00022723"/>
    </source>
</evidence>
<keyword evidence="13 20" id="KW-0106">Calcium</keyword>
<dbReference type="Gene3D" id="2.40.230.10">
    <property type="entry name" value="Phospholipase A1"/>
    <property type="match status" value="1"/>
</dbReference>
<evidence type="ECO:0000256" key="18">
    <source>
        <dbReference type="ARBA" id="ARBA00032375"/>
    </source>
</evidence>
<evidence type="ECO:0000256" key="16">
    <source>
        <dbReference type="ARBA" id="ARBA00023136"/>
    </source>
</evidence>
<dbReference type="Pfam" id="PF02253">
    <property type="entry name" value="PLA1"/>
    <property type="match status" value="1"/>
</dbReference>
<dbReference type="RefSeq" id="WP_040096852.1">
    <property type="nucleotide sequence ID" value="NZ_JWJD01000001.1"/>
</dbReference>
<dbReference type="PANTHER" id="PTHR40457">
    <property type="entry name" value="PHOSPHOLIPASE A1"/>
    <property type="match status" value="1"/>
</dbReference>
<evidence type="ECO:0000256" key="20">
    <source>
        <dbReference type="PIRSR" id="PIRSR603187-2"/>
    </source>
</evidence>
<keyword evidence="12" id="KW-0378">Hydrolase</keyword>
<evidence type="ECO:0000256" key="7">
    <source>
        <dbReference type="ARBA" id="ARBA00013278"/>
    </source>
</evidence>
<accession>A0A0C2EHC8</accession>
<dbReference type="SUPFAM" id="SSF56931">
    <property type="entry name" value="Outer membrane phospholipase A (OMPLA)"/>
    <property type="match status" value="1"/>
</dbReference>
<evidence type="ECO:0000256" key="13">
    <source>
        <dbReference type="ARBA" id="ARBA00022837"/>
    </source>
</evidence>
<keyword evidence="17" id="KW-0998">Cell outer membrane</keyword>
<keyword evidence="16" id="KW-0472">Membrane</keyword>
<feature type="active site" description="Proton acceptor" evidence="19">
    <location>
        <position position="147"/>
    </location>
</feature>
<dbReference type="GO" id="GO:0009279">
    <property type="term" value="C:cell outer membrane"/>
    <property type="evidence" value="ECO:0007669"/>
    <property type="project" value="UniProtKB-SubCell"/>
</dbReference>
<comment type="caution">
    <text evidence="22">The sequence shown here is derived from an EMBL/GenBank/DDBJ whole genome shotgun (WGS) entry which is preliminary data.</text>
</comment>
<dbReference type="Proteomes" id="UP000035068">
    <property type="component" value="Unassembled WGS sequence"/>
</dbReference>
<evidence type="ECO:0000256" key="21">
    <source>
        <dbReference type="SAM" id="SignalP"/>
    </source>
</evidence>
<dbReference type="AlphaFoldDB" id="A0A0C2EHC8"/>
<evidence type="ECO:0000256" key="19">
    <source>
        <dbReference type="PIRSR" id="PIRSR603187-1"/>
    </source>
</evidence>
<keyword evidence="8" id="KW-1134">Transmembrane beta strand</keyword>
<protein>
    <recommendedName>
        <fullName evidence="18">Phosphatidylcholine 1-acylhydrolase</fullName>
        <ecNumber evidence="6">3.1.1.32</ecNumber>
        <ecNumber evidence="7">3.1.1.4</ecNumber>
    </recommendedName>
</protein>
<evidence type="ECO:0000256" key="15">
    <source>
        <dbReference type="ARBA" id="ARBA00023098"/>
    </source>
</evidence>
<keyword evidence="9" id="KW-0812">Transmembrane</keyword>
<feature type="signal peptide" evidence="21">
    <location>
        <begin position="1"/>
        <end position="22"/>
    </location>
</feature>
<dbReference type="EMBL" id="JWJD01000001">
    <property type="protein sequence ID" value="KIH78078.1"/>
    <property type="molecule type" value="Genomic_DNA"/>
</dbReference>
<evidence type="ECO:0000256" key="8">
    <source>
        <dbReference type="ARBA" id="ARBA00022452"/>
    </source>
</evidence>
<keyword evidence="11 21" id="KW-0732">Signal</keyword>
<comment type="similarity">
    <text evidence="4">Belongs to the phospholipase A1 family.</text>
</comment>
<evidence type="ECO:0000256" key="9">
    <source>
        <dbReference type="ARBA" id="ARBA00022692"/>
    </source>
</evidence>
<proteinExistence type="inferred from homology"/>
<comment type="cofactor">
    <cofactor evidence="20">
        <name>Ca(2+)</name>
        <dbReference type="ChEBI" id="CHEBI:29108"/>
    </cofactor>
    <text evidence="20">Binds 1 Ca(2+) ion per monomer.</text>
</comment>
<evidence type="ECO:0000256" key="12">
    <source>
        <dbReference type="ARBA" id="ARBA00022801"/>
    </source>
</evidence>
<dbReference type="PANTHER" id="PTHR40457:SF1">
    <property type="entry name" value="PHOSPHOLIPASE A1"/>
    <property type="match status" value="1"/>
</dbReference>
<feature type="binding site" description="in dimeric form" evidence="20">
    <location>
        <position position="157"/>
    </location>
    <ligand>
        <name>Ca(2+)</name>
        <dbReference type="ChEBI" id="CHEBI:29108"/>
        <label>1</label>
    </ligand>
</feature>
<evidence type="ECO:0000256" key="14">
    <source>
        <dbReference type="ARBA" id="ARBA00022963"/>
    </source>
</evidence>
<name>A0A0C2EHC8_9BACT</name>
<comment type="catalytic activity">
    <reaction evidence="2">
        <text>a 1,2-diacyl-sn-glycero-3-phosphocholine + H2O = a 1-acyl-sn-glycero-3-phosphocholine + a fatty acid + H(+)</text>
        <dbReference type="Rhea" id="RHEA:15801"/>
        <dbReference type="ChEBI" id="CHEBI:15377"/>
        <dbReference type="ChEBI" id="CHEBI:15378"/>
        <dbReference type="ChEBI" id="CHEBI:28868"/>
        <dbReference type="ChEBI" id="CHEBI:57643"/>
        <dbReference type="ChEBI" id="CHEBI:58168"/>
        <dbReference type="EC" id="3.1.1.4"/>
    </reaction>
</comment>